<accession>V7CJD3</accession>
<evidence type="ECO:0000256" key="2">
    <source>
        <dbReference type="SAM" id="MobiDB-lite"/>
    </source>
</evidence>
<gene>
    <name evidence="4" type="ORF">PHAVU_002G134600g</name>
</gene>
<dbReference type="SMR" id="V7CJD3"/>
<dbReference type="PANTHER" id="PTHR46023:SF6">
    <property type="entry name" value="LIPASE CLASS 3 FAMILY PROTEIN"/>
    <property type="match status" value="1"/>
</dbReference>
<sequence>MSVSNGNNGLRVERGKLVAPKTLREVIKILTEAITKLCETEKKYMFYLPIAIAHAVLDKGKKTIGSECRERSDCVELKDSQILKELHELKRMLTCAKFFSSCKRSLAFLFAAGFEKEDILYRKRTARILKPAFTVIRDRESKSLLVFIRGTRSIKDTFTDALCAPVSFDHVICIGHERHNIVSGHAHRGMIAAADWIRKRCIPVLLDAHHQYPDFKIKIVGHSLGGGTAALLTYKLREIQQFSSTTCVTFGPAACMTLELAEFGKPFITSIVNGSDIVPTLSACSVHDFIDIIVEGQTKDKHFRSSGSHLSFAKTIAKSCTEKFVRKHKHSWSHRPLSNNLVEASGLSETSFEEQLLIEYDDDDEYNSSNEGSENDDSDDDNEDEDQLLTPVGELKQEKHVNIPNIYPSVSPFTTSARRRLYPPGRIMHMIPSDMPENSTSNHSEADENHVCLLYQTPTELYGKLRLSRGMIMDHPSTKYLKKLQQLIKKLEKE</sequence>
<name>V7CJD3_PHAVU</name>
<protein>
    <recommendedName>
        <fullName evidence="3">Fungal lipase-type domain-containing protein</fullName>
    </recommendedName>
</protein>
<proteinExistence type="predicted"/>
<dbReference type="Proteomes" id="UP000000226">
    <property type="component" value="Chromosome 2"/>
</dbReference>
<dbReference type="CDD" id="cd00519">
    <property type="entry name" value="Lipase_3"/>
    <property type="match status" value="1"/>
</dbReference>
<dbReference type="PANTHER" id="PTHR46023">
    <property type="entry name" value="LIPASE CLASS 3 PROTEIN-LIKE"/>
    <property type="match status" value="1"/>
</dbReference>
<dbReference type="SUPFAM" id="SSF53474">
    <property type="entry name" value="alpha/beta-Hydrolases"/>
    <property type="match status" value="1"/>
</dbReference>
<evidence type="ECO:0000313" key="4">
    <source>
        <dbReference type="EMBL" id="ESW30219.1"/>
    </source>
</evidence>
<dbReference type="EMBL" id="CM002289">
    <property type="protein sequence ID" value="ESW30219.1"/>
    <property type="molecule type" value="Genomic_DNA"/>
</dbReference>
<dbReference type="eggNOG" id="KOG2088">
    <property type="taxonomic scope" value="Eukaryota"/>
</dbReference>
<dbReference type="GO" id="GO:0016787">
    <property type="term" value="F:hydrolase activity"/>
    <property type="evidence" value="ECO:0007669"/>
    <property type="project" value="UniProtKB-KW"/>
</dbReference>
<dbReference type="InterPro" id="IPR029058">
    <property type="entry name" value="AB_hydrolase_fold"/>
</dbReference>
<keyword evidence="1" id="KW-0378">Hydrolase</keyword>
<dbReference type="AlphaFoldDB" id="V7CJD3"/>
<dbReference type="Gramene" id="ESW30219">
    <property type="protein sequence ID" value="ESW30219"/>
    <property type="gene ID" value="PHAVU_002G134600g"/>
</dbReference>
<feature type="compositionally biased region" description="Acidic residues" evidence="2">
    <location>
        <begin position="373"/>
        <end position="386"/>
    </location>
</feature>
<dbReference type="Pfam" id="PF01764">
    <property type="entry name" value="Lipase_3"/>
    <property type="match status" value="1"/>
</dbReference>
<dbReference type="OrthoDB" id="1405231at2759"/>
<dbReference type="GO" id="GO:0006629">
    <property type="term" value="P:lipid metabolic process"/>
    <property type="evidence" value="ECO:0007669"/>
    <property type="project" value="InterPro"/>
</dbReference>
<evidence type="ECO:0000313" key="5">
    <source>
        <dbReference type="Proteomes" id="UP000000226"/>
    </source>
</evidence>
<feature type="domain" description="Fungal lipase-type" evidence="3">
    <location>
        <begin position="146"/>
        <end position="284"/>
    </location>
</feature>
<evidence type="ECO:0000256" key="1">
    <source>
        <dbReference type="ARBA" id="ARBA00022801"/>
    </source>
</evidence>
<reference evidence="5" key="1">
    <citation type="journal article" date="2014" name="Nat. Genet.">
        <title>A reference genome for common bean and genome-wide analysis of dual domestications.</title>
        <authorList>
            <person name="Schmutz J."/>
            <person name="McClean P.E."/>
            <person name="Mamidi S."/>
            <person name="Wu G.A."/>
            <person name="Cannon S.B."/>
            <person name="Grimwood J."/>
            <person name="Jenkins J."/>
            <person name="Shu S."/>
            <person name="Song Q."/>
            <person name="Chavarro C."/>
            <person name="Torres-Torres M."/>
            <person name="Geffroy V."/>
            <person name="Moghaddam S.M."/>
            <person name="Gao D."/>
            <person name="Abernathy B."/>
            <person name="Barry K."/>
            <person name="Blair M."/>
            <person name="Brick M.A."/>
            <person name="Chovatia M."/>
            <person name="Gepts P."/>
            <person name="Goodstein D.M."/>
            <person name="Gonzales M."/>
            <person name="Hellsten U."/>
            <person name="Hyten D.L."/>
            <person name="Jia G."/>
            <person name="Kelly J.D."/>
            <person name="Kudrna D."/>
            <person name="Lee R."/>
            <person name="Richard M.M."/>
            <person name="Miklas P.N."/>
            <person name="Osorno J.M."/>
            <person name="Rodrigues J."/>
            <person name="Thareau V."/>
            <person name="Urrea C.A."/>
            <person name="Wang M."/>
            <person name="Yu Y."/>
            <person name="Zhang M."/>
            <person name="Wing R.A."/>
            <person name="Cregan P.B."/>
            <person name="Rokhsar D.S."/>
            <person name="Jackson S.A."/>
        </authorList>
    </citation>
    <scope>NUCLEOTIDE SEQUENCE [LARGE SCALE GENOMIC DNA]</scope>
    <source>
        <strain evidence="5">cv. G19833</strain>
    </source>
</reference>
<organism evidence="4 5">
    <name type="scientific">Phaseolus vulgaris</name>
    <name type="common">Kidney bean</name>
    <name type="synonym">French bean</name>
    <dbReference type="NCBI Taxonomy" id="3885"/>
    <lineage>
        <taxon>Eukaryota</taxon>
        <taxon>Viridiplantae</taxon>
        <taxon>Streptophyta</taxon>
        <taxon>Embryophyta</taxon>
        <taxon>Tracheophyta</taxon>
        <taxon>Spermatophyta</taxon>
        <taxon>Magnoliopsida</taxon>
        <taxon>eudicotyledons</taxon>
        <taxon>Gunneridae</taxon>
        <taxon>Pentapetalae</taxon>
        <taxon>rosids</taxon>
        <taxon>fabids</taxon>
        <taxon>Fabales</taxon>
        <taxon>Fabaceae</taxon>
        <taxon>Papilionoideae</taxon>
        <taxon>50 kb inversion clade</taxon>
        <taxon>NPAAA clade</taxon>
        <taxon>indigoferoid/millettioid clade</taxon>
        <taxon>Phaseoleae</taxon>
        <taxon>Phaseolus</taxon>
    </lineage>
</organism>
<dbReference type="Gene3D" id="3.40.50.1820">
    <property type="entry name" value="alpha/beta hydrolase"/>
    <property type="match status" value="1"/>
</dbReference>
<feature type="region of interest" description="Disordered" evidence="2">
    <location>
        <begin position="360"/>
        <end position="386"/>
    </location>
</feature>
<dbReference type="InterPro" id="IPR002921">
    <property type="entry name" value="Fungal_lipase-type"/>
</dbReference>
<keyword evidence="5" id="KW-1185">Reference proteome</keyword>
<evidence type="ECO:0000259" key="3">
    <source>
        <dbReference type="Pfam" id="PF01764"/>
    </source>
</evidence>